<feature type="compositionally biased region" description="Low complexity" evidence="1">
    <location>
        <begin position="36"/>
        <end position="48"/>
    </location>
</feature>
<feature type="transmembrane region" description="Helical" evidence="2">
    <location>
        <begin position="147"/>
        <end position="170"/>
    </location>
</feature>
<name>A0A1R1SHI9_9ACTN</name>
<accession>A0A1R1SHI9</accession>
<dbReference type="EMBL" id="ASQP01000274">
    <property type="protein sequence ID" value="OMI37717.1"/>
    <property type="molecule type" value="Genomic_DNA"/>
</dbReference>
<feature type="region of interest" description="Disordered" evidence="1">
    <location>
        <begin position="1"/>
        <end position="75"/>
    </location>
</feature>
<comment type="caution">
    <text evidence="4">The sequence shown here is derived from an EMBL/GenBank/DDBJ whole genome shotgun (WGS) entry which is preliminary data.</text>
</comment>
<dbReference type="Pfam" id="PF14342">
    <property type="entry name" value="DUF4396"/>
    <property type="match status" value="1"/>
</dbReference>
<feature type="compositionally biased region" description="Basic and acidic residues" evidence="1">
    <location>
        <begin position="1"/>
        <end position="22"/>
    </location>
</feature>
<sequence>MERHDVQPGHEHHQPGRPEHTGAAEQTDQGDHTGHPAHPAHPGQSGHAGHAGHTGHPRHTGDTSHTGHTGHGGHASASWAMAAQATLHCLTGCAIGEILGMAIGTALAWHNVPTMILAIVLAFVFGYSLTMRGVLRAGLDTRTALRVALAADTVSIAVMELADNGTILVFPGAMDATLSDALFWLSLALSFVVAFAVTTPVNRWMIGRGKGHAVVHQYH</sequence>
<keyword evidence="2" id="KW-1133">Transmembrane helix</keyword>
<evidence type="ECO:0000259" key="3">
    <source>
        <dbReference type="Pfam" id="PF14342"/>
    </source>
</evidence>
<dbReference type="STRING" id="67365.GCA_001704635_02644"/>
<evidence type="ECO:0000256" key="1">
    <source>
        <dbReference type="SAM" id="MobiDB-lite"/>
    </source>
</evidence>
<evidence type="ECO:0000256" key="2">
    <source>
        <dbReference type="SAM" id="Phobius"/>
    </source>
</evidence>
<dbReference type="Proteomes" id="UP000186168">
    <property type="component" value="Unassembled WGS sequence"/>
</dbReference>
<keyword evidence="5" id="KW-1185">Reference proteome</keyword>
<organism evidence="4 5">
    <name type="scientific">Streptomyces sparsogenes DSM 40356</name>
    <dbReference type="NCBI Taxonomy" id="1331668"/>
    <lineage>
        <taxon>Bacteria</taxon>
        <taxon>Bacillati</taxon>
        <taxon>Actinomycetota</taxon>
        <taxon>Actinomycetes</taxon>
        <taxon>Kitasatosporales</taxon>
        <taxon>Streptomycetaceae</taxon>
        <taxon>Streptomyces</taxon>
    </lineage>
</organism>
<dbReference type="RefSeq" id="WP_245737858.1">
    <property type="nucleotide sequence ID" value="NZ_ASQP01000274.1"/>
</dbReference>
<dbReference type="InterPro" id="IPR025509">
    <property type="entry name" value="DUF4396"/>
</dbReference>
<keyword evidence="2" id="KW-0472">Membrane</keyword>
<dbReference type="GeneID" id="96741678"/>
<feature type="transmembrane region" description="Helical" evidence="2">
    <location>
        <begin position="87"/>
        <end position="109"/>
    </location>
</feature>
<evidence type="ECO:0000313" key="5">
    <source>
        <dbReference type="Proteomes" id="UP000186168"/>
    </source>
</evidence>
<feature type="transmembrane region" description="Helical" evidence="2">
    <location>
        <begin position="182"/>
        <end position="201"/>
    </location>
</feature>
<proteinExistence type="predicted"/>
<keyword evidence="2" id="KW-0812">Transmembrane</keyword>
<feature type="domain" description="DUF4396" evidence="3">
    <location>
        <begin position="78"/>
        <end position="211"/>
    </location>
</feature>
<evidence type="ECO:0000313" key="4">
    <source>
        <dbReference type="EMBL" id="OMI37717.1"/>
    </source>
</evidence>
<reference evidence="4 5" key="1">
    <citation type="submission" date="2013-05" db="EMBL/GenBank/DDBJ databases">
        <title>Genome sequence of Streptomyces sparsogenes DSM 40356.</title>
        <authorList>
            <person name="Coyne S."/>
            <person name="Seebeck F.P."/>
        </authorList>
    </citation>
    <scope>NUCLEOTIDE SEQUENCE [LARGE SCALE GENOMIC DNA]</scope>
    <source>
        <strain evidence="4 5">DSM 40356</strain>
    </source>
</reference>
<dbReference type="AlphaFoldDB" id="A0A1R1SHI9"/>
<feature type="transmembrane region" description="Helical" evidence="2">
    <location>
        <begin position="115"/>
        <end position="135"/>
    </location>
</feature>
<protein>
    <recommendedName>
        <fullName evidence="3">DUF4396 domain-containing protein</fullName>
    </recommendedName>
</protein>
<gene>
    <name evidence="4" type="ORF">SPAR_19633</name>
</gene>